<dbReference type="RefSeq" id="WP_188999094.1">
    <property type="nucleotide sequence ID" value="NZ_BMOD01000001.1"/>
</dbReference>
<evidence type="ECO:0000256" key="1">
    <source>
        <dbReference type="ARBA" id="ARBA00005165"/>
    </source>
</evidence>
<keyword evidence="2 9" id="KW-0808">Transferase</keyword>
<dbReference type="InterPro" id="IPR013785">
    <property type="entry name" value="Aldolase_TIM"/>
</dbReference>
<dbReference type="PANTHER" id="PTHR20857">
    <property type="entry name" value="THIAMINE-PHOSPHATE PYROPHOSPHORYLASE"/>
    <property type="match status" value="1"/>
</dbReference>
<evidence type="ECO:0000313" key="14">
    <source>
        <dbReference type="Proteomes" id="UP000632222"/>
    </source>
</evidence>
<comment type="caution">
    <text evidence="9">Lacks conserved residue(s) required for the propagation of feature annotation.</text>
</comment>
<accession>A0ABQ2CU91</accession>
<keyword evidence="14" id="KW-1185">Reference proteome</keyword>
<evidence type="ECO:0000256" key="2">
    <source>
        <dbReference type="ARBA" id="ARBA00022679"/>
    </source>
</evidence>
<evidence type="ECO:0000256" key="11">
    <source>
        <dbReference type="RuleBase" id="RU004253"/>
    </source>
</evidence>
<feature type="binding site" evidence="9">
    <location>
        <begin position="40"/>
        <end position="44"/>
    </location>
    <ligand>
        <name>4-amino-2-methyl-5-(diphosphooxymethyl)pyrimidine</name>
        <dbReference type="ChEBI" id="CHEBI:57841"/>
    </ligand>
</feature>
<comment type="cofactor">
    <cofactor evidence="9">
        <name>Mg(2+)</name>
        <dbReference type="ChEBI" id="CHEBI:18420"/>
    </cofactor>
    <text evidence="9">Binds 1 Mg(2+) ion per subunit.</text>
</comment>
<keyword evidence="4 9" id="KW-0460">Magnesium</keyword>
<comment type="catalytic activity">
    <reaction evidence="7 9 10">
        <text>2-(2-carboxy-4-methylthiazol-5-yl)ethyl phosphate + 4-amino-2-methyl-5-(diphosphooxymethyl)pyrimidine + 2 H(+) = thiamine phosphate + CO2 + diphosphate</text>
        <dbReference type="Rhea" id="RHEA:47848"/>
        <dbReference type="ChEBI" id="CHEBI:15378"/>
        <dbReference type="ChEBI" id="CHEBI:16526"/>
        <dbReference type="ChEBI" id="CHEBI:33019"/>
        <dbReference type="ChEBI" id="CHEBI:37575"/>
        <dbReference type="ChEBI" id="CHEBI:57841"/>
        <dbReference type="ChEBI" id="CHEBI:62890"/>
        <dbReference type="EC" id="2.5.1.3"/>
    </reaction>
</comment>
<protein>
    <recommendedName>
        <fullName evidence="9">Thiamine-phosphate synthase</fullName>
        <shortName evidence="9">TP synthase</shortName>
        <shortName evidence="9">TPS</shortName>
        <ecNumber evidence="9">2.5.1.3</ecNumber>
    </recommendedName>
    <alternativeName>
        <fullName evidence="9">Thiamine-phosphate pyrophosphorylase</fullName>
        <shortName evidence="9">TMP pyrophosphorylase</shortName>
        <shortName evidence="9">TMP-PPase</shortName>
    </alternativeName>
</protein>
<dbReference type="InterPro" id="IPR022998">
    <property type="entry name" value="ThiamineP_synth_TenI"/>
</dbReference>
<dbReference type="HAMAP" id="MF_00097">
    <property type="entry name" value="TMP_synthase"/>
    <property type="match status" value="1"/>
</dbReference>
<evidence type="ECO:0000259" key="12">
    <source>
        <dbReference type="Pfam" id="PF02581"/>
    </source>
</evidence>
<dbReference type="Pfam" id="PF02581">
    <property type="entry name" value="TMP-TENI"/>
    <property type="match status" value="1"/>
</dbReference>
<comment type="pathway">
    <text evidence="1 9 11">Cofactor biosynthesis; thiamine diphosphate biosynthesis; thiamine phosphate from 4-amino-2-methyl-5-diphosphomethylpyrimidine and 4-methyl-5-(2-phosphoethyl)-thiazole: step 1/1.</text>
</comment>
<comment type="catalytic activity">
    <reaction evidence="8 9 10">
        <text>2-[(2R,5Z)-2-carboxy-4-methylthiazol-5(2H)-ylidene]ethyl phosphate + 4-amino-2-methyl-5-(diphosphooxymethyl)pyrimidine + 2 H(+) = thiamine phosphate + CO2 + diphosphate</text>
        <dbReference type="Rhea" id="RHEA:47844"/>
        <dbReference type="ChEBI" id="CHEBI:15378"/>
        <dbReference type="ChEBI" id="CHEBI:16526"/>
        <dbReference type="ChEBI" id="CHEBI:33019"/>
        <dbReference type="ChEBI" id="CHEBI:37575"/>
        <dbReference type="ChEBI" id="CHEBI:57841"/>
        <dbReference type="ChEBI" id="CHEBI:62899"/>
        <dbReference type="EC" id="2.5.1.3"/>
    </reaction>
</comment>
<comment type="caution">
    <text evidence="13">The sequence shown here is derived from an EMBL/GenBank/DDBJ whole genome shotgun (WGS) entry which is preliminary data.</text>
</comment>
<dbReference type="Gene3D" id="3.20.20.70">
    <property type="entry name" value="Aldolase class I"/>
    <property type="match status" value="1"/>
</dbReference>
<dbReference type="InterPro" id="IPR036206">
    <property type="entry name" value="ThiamineP_synth_sf"/>
</dbReference>
<feature type="binding site" evidence="9">
    <location>
        <position position="72"/>
    </location>
    <ligand>
        <name>4-amino-2-methyl-5-(diphosphooxymethyl)pyrimidine</name>
        <dbReference type="ChEBI" id="CHEBI:57841"/>
    </ligand>
</feature>
<evidence type="ECO:0000256" key="6">
    <source>
        <dbReference type="ARBA" id="ARBA00047334"/>
    </source>
</evidence>
<keyword evidence="3 9" id="KW-0479">Metal-binding</keyword>
<gene>
    <name evidence="9 13" type="primary">thiE</name>
    <name evidence="13" type="ORF">GCM10008938_04230</name>
</gene>
<keyword evidence="5 9" id="KW-0784">Thiamine biosynthesis</keyword>
<dbReference type="InterPro" id="IPR034291">
    <property type="entry name" value="TMP_synthase"/>
</dbReference>
<evidence type="ECO:0000256" key="9">
    <source>
        <dbReference type="HAMAP-Rule" id="MF_00097"/>
    </source>
</evidence>
<evidence type="ECO:0000256" key="4">
    <source>
        <dbReference type="ARBA" id="ARBA00022842"/>
    </source>
</evidence>
<dbReference type="CDD" id="cd00564">
    <property type="entry name" value="TMP_TenI"/>
    <property type="match status" value="1"/>
</dbReference>
<evidence type="ECO:0000256" key="3">
    <source>
        <dbReference type="ARBA" id="ARBA00022723"/>
    </source>
</evidence>
<evidence type="ECO:0000313" key="13">
    <source>
        <dbReference type="EMBL" id="GGJ21157.1"/>
    </source>
</evidence>
<proteinExistence type="inferred from homology"/>
<dbReference type="EMBL" id="BMOD01000001">
    <property type="protein sequence ID" value="GGJ21157.1"/>
    <property type="molecule type" value="Genomic_DNA"/>
</dbReference>
<feature type="binding site" evidence="9">
    <location>
        <position position="139"/>
    </location>
    <ligand>
        <name>4-amino-2-methyl-5-(diphosphooxymethyl)pyrimidine</name>
        <dbReference type="ChEBI" id="CHEBI:57841"/>
    </ligand>
</feature>
<comment type="function">
    <text evidence="9">Condenses 4-methyl-5-(beta-hydroxyethyl)thiazole monophosphate (THZ-P) and 2-methyl-4-amino-5-hydroxymethyl pyrimidine pyrophosphate (HMP-PP) to form thiamine monophosphate (TMP).</text>
</comment>
<dbReference type="SUPFAM" id="SSF51391">
    <property type="entry name" value="Thiamin phosphate synthase"/>
    <property type="match status" value="1"/>
</dbReference>
<evidence type="ECO:0000256" key="5">
    <source>
        <dbReference type="ARBA" id="ARBA00022977"/>
    </source>
</evidence>
<feature type="binding site" evidence="9">
    <location>
        <position position="110"/>
    </location>
    <ligand>
        <name>4-amino-2-methyl-5-(diphosphooxymethyl)pyrimidine</name>
        <dbReference type="ChEBI" id="CHEBI:57841"/>
    </ligand>
</feature>
<evidence type="ECO:0000256" key="8">
    <source>
        <dbReference type="ARBA" id="ARBA00047883"/>
    </source>
</evidence>
<feature type="binding site" evidence="9">
    <location>
        <begin position="136"/>
        <end position="138"/>
    </location>
    <ligand>
        <name>2-[(2R,5Z)-2-carboxy-4-methylthiazol-5(2H)-ylidene]ethyl phosphate</name>
        <dbReference type="ChEBI" id="CHEBI:62899"/>
    </ligand>
</feature>
<evidence type="ECO:0000256" key="10">
    <source>
        <dbReference type="RuleBase" id="RU003826"/>
    </source>
</evidence>
<dbReference type="EC" id="2.5.1.3" evidence="9"/>
<sequence>MAPAPNPRLYLVANFTPEMPEAEYLQRCEAALKGGVGVLQLRAKHAEVQTQIRLGEALRDLTRKYSATFFVNDRVDVALAVQADGVHLGQQDLPPQFARTLAPDLLIGRSTHAPKQALQTVAEGAHYFAVGPIWKTPTKAGRQAVGLEYARWAVKQKLPIPFYAIGNVDLDNITDLVMAGVQRVAVVRAILNAPDPEHAALGFGKVLELVHAG</sequence>
<name>A0ABQ2CU91_9DEIO</name>
<organism evidence="13 14">
    <name type="scientific">Deinococcus roseus</name>
    <dbReference type="NCBI Taxonomy" id="392414"/>
    <lineage>
        <taxon>Bacteria</taxon>
        <taxon>Thermotogati</taxon>
        <taxon>Deinococcota</taxon>
        <taxon>Deinococci</taxon>
        <taxon>Deinococcales</taxon>
        <taxon>Deinococcaceae</taxon>
        <taxon>Deinococcus</taxon>
    </lineage>
</organism>
<comment type="similarity">
    <text evidence="9 10">Belongs to the thiamine-phosphate synthase family.</text>
</comment>
<comment type="catalytic activity">
    <reaction evidence="6 9 10">
        <text>4-methyl-5-(2-phosphooxyethyl)-thiazole + 4-amino-2-methyl-5-(diphosphooxymethyl)pyrimidine + H(+) = thiamine phosphate + diphosphate</text>
        <dbReference type="Rhea" id="RHEA:22328"/>
        <dbReference type="ChEBI" id="CHEBI:15378"/>
        <dbReference type="ChEBI" id="CHEBI:33019"/>
        <dbReference type="ChEBI" id="CHEBI:37575"/>
        <dbReference type="ChEBI" id="CHEBI:57841"/>
        <dbReference type="ChEBI" id="CHEBI:58296"/>
        <dbReference type="EC" id="2.5.1.3"/>
    </reaction>
</comment>
<feature type="domain" description="Thiamine phosphate synthase/TenI" evidence="12">
    <location>
        <begin position="9"/>
        <end position="190"/>
    </location>
</feature>
<dbReference type="PANTHER" id="PTHR20857:SF15">
    <property type="entry name" value="THIAMINE-PHOSPHATE SYNTHASE"/>
    <property type="match status" value="1"/>
</dbReference>
<dbReference type="NCBIfam" id="TIGR00693">
    <property type="entry name" value="thiE"/>
    <property type="match status" value="1"/>
</dbReference>
<reference evidence="14" key="1">
    <citation type="journal article" date="2019" name="Int. J. Syst. Evol. Microbiol.">
        <title>The Global Catalogue of Microorganisms (GCM) 10K type strain sequencing project: providing services to taxonomists for standard genome sequencing and annotation.</title>
        <authorList>
            <consortium name="The Broad Institute Genomics Platform"/>
            <consortium name="The Broad Institute Genome Sequencing Center for Infectious Disease"/>
            <person name="Wu L."/>
            <person name="Ma J."/>
        </authorList>
    </citation>
    <scope>NUCLEOTIDE SEQUENCE [LARGE SCALE GENOMIC DNA]</scope>
    <source>
        <strain evidence="14">JCM 14370</strain>
    </source>
</reference>
<feature type="binding site" evidence="9">
    <location>
        <position position="92"/>
    </location>
    <ligand>
        <name>Mg(2+)</name>
        <dbReference type="ChEBI" id="CHEBI:18420"/>
    </ligand>
</feature>
<dbReference type="Proteomes" id="UP000632222">
    <property type="component" value="Unassembled WGS sequence"/>
</dbReference>
<feature type="binding site" evidence="9">
    <location>
        <position position="73"/>
    </location>
    <ligand>
        <name>Mg(2+)</name>
        <dbReference type="ChEBI" id="CHEBI:18420"/>
    </ligand>
</feature>
<evidence type="ECO:0000256" key="7">
    <source>
        <dbReference type="ARBA" id="ARBA00047851"/>
    </source>
</evidence>